<comment type="caution">
    <text evidence="1">The sequence shown here is derived from an EMBL/GenBank/DDBJ whole genome shotgun (WGS) entry which is preliminary data.</text>
</comment>
<protein>
    <recommendedName>
        <fullName evidence="3">p-aminobenzoate N-oxygenase AurF</fullName>
    </recommendedName>
</protein>
<reference evidence="1 2" key="1">
    <citation type="journal article" date="2011" name="Stand. Genomic Sci.">
        <title>High quality draft genome sequence of Segniliparus rugosus CDC 945(T)= (ATCC BAA-974(T)).</title>
        <authorList>
            <person name="Earl A.M."/>
            <person name="Desjardins C.A."/>
            <person name="Fitzgerald M.G."/>
            <person name="Arachchi H.M."/>
            <person name="Zeng Q."/>
            <person name="Mehta T."/>
            <person name="Griggs A."/>
            <person name="Birren B.W."/>
            <person name="Toney N.C."/>
            <person name="Carr J."/>
            <person name="Posey J."/>
            <person name="Butler W.R."/>
        </authorList>
    </citation>
    <scope>NUCLEOTIDE SEQUENCE [LARGE SCALE GENOMIC DNA]</scope>
    <source>
        <strain evidence="2">ATCC BAA-974 / DSM 45345 / CCUG 50838 / CIP 108380 / JCM 13579 / CDC 945</strain>
    </source>
</reference>
<dbReference type="Pfam" id="PF11583">
    <property type="entry name" value="AurF"/>
    <property type="match status" value="1"/>
</dbReference>
<dbReference type="InterPro" id="IPR025859">
    <property type="entry name" value="AurF/CmlI"/>
</dbReference>
<dbReference type="EMBL" id="ACZI02000002">
    <property type="protein sequence ID" value="EFV13274.1"/>
    <property type="molecule type" value="Genomic_DNA"/>
</dbReference>
<keyword evidence="2" id="KW-1185">Reference proteome</keyword>
<dbReference type="InterPro" id="IPR009078">
    <property type="entry name" value="Ferritin-like_SF"/>
</dbReference>
<name>E5XQT9_SEGRC</name>
<evidence type="ECO:0008006" key="3">
    <source>
        <dbReference type="Google" id="ProtNLM"/>
    </source>
</evidence>
<dbReference type="HOGENOM" id="CLU_053126_0_0_11"/>
<organism evidence="1 2">
    <name type="scientific">Segniliparus rugosus (strain ATCC BAA-974 / DSM 45345 / CCUG 50838 / CIP 108380 / JCM 13579 / CDC 945)</name>
    <dbReference type="NCBI Taxonomy" id="679197"/>
    <lineage>
        <taxon>Bacteria</taxon>
        <taxon>Bacillati</taxon>
        <taxon>Actinomycetota</taxon>
        <taxon>Actinomycetes</taxon>
        <taxon>Mycobacteriales</taxon>
        <taxon>Segniliparaceae</taxon>
        <taxon>Segniliparus</taxon>
    </lineage>
</organism>
<dbReference type="RefSeq" id="WP_007469704.1">
    <property type="nucleotide sequence ID" value="NZ_KI391953.1"/>
</dbReference>
<gene>
    <name evidence="1" type="ORF">HMPREF9336_01861</name>
</gene>
<dbReference type="STRING" id="679197.HMPREF9336_01861"/>
<dbReference type="OrthoDB" id="786532at2"/>
<evidence type="ECO:0000313" key="1">
    <source>
        <dbReference type="EMBL" id="EFV13274.1"/>
    </source>
</evidence>
<accession>E5XQT9</accession>
<dbReference type="eggNOG" id="COG3396">
    <property type="taxonomic scope" value="Bacteria"/>
</dbReference>
<dbReference type="Gene3D" id="1.10.620.20">
    <property type="entry name" value="Ribonucleotide Reductase, subunit A"/>
    <property type="match status" value="1"/>
</dbReference>
<dbReference type="GO" id="GO:0016491">
    <property type="term" value="F:oxidoreductase activity"/>
    <property type="evidence" value="ECO:0007669"/>
    <property type="project" value="InterPro"/>
</dbReference>
<sequence>MTSTLSQPSDIAESMGASFAATGASQTRGKRIGDREKTAARLLRSSVERVYDAEVDIDWDEPWAEGKTFGPTHRLSLYGTRIWDKLSPEQRVELSRHELASIFSFGLFAECMLSSGLFRQILAHGYATDTTRYALAEIGDETRHSTMFSRAINKLGVAPYQLPSAMTRIAGVGLYLIPLGPSMHGGTLLIEEILDRLQREATIDENVQPHLRQLFKIHVLEEARHITFAREELVRSYQACGRAARAFHRFILATMAWGVYPTLVNPLVYRNVLGMSPLRGMLASLLNPRYAENAKFAAEPMVRFFHEVGMVEGRFTTRVWRAARMLPDDLHEEIFGEPPTTKTSWFKRVLGRAVGV</sequence>
<dbReference type="Proteomes" id="UP000004816">
    <property type="component" value="Unassembled WGS sequence"/>
</dbReference>
<proteinExistence type="predicted"/>
<evidence type="ECO:0000313" key="2">
    <source>
        <dbReference type="Proteomes" id="UP000004816"/>
    </source>
</evidence>
<dbReference type="InterPro" id="IPR012348">
    <property type="entry name" value="RNR-like"/>
</dbReference>
<dbReference type="AlphaFoldDB" id="E5XQT9"/>
<dbReference type="SUPFAM" id="SSF47240">
    <property type="entry name" value="Ferritin-like"/>
    <property type="match status" value="1"/>
</dbReference>